<dbReference type="Gene3D" id="1.10.260.40">
    <property type="entry name" value="lambda repressor-like DNA-binding domains"/>
    <property type="match status" value="1"/>
</dbReference>
<accession>A0ABT1DZC1</accession>
<dbReference type="Proteomes" id="UP001523369">
    <property type="component" value="Unassembled WGS sequence"/>
</dbReference>
<dbReference type="EMBL" id="JAMYJR010000033">
    <property type="protein sequence ID" value="MCO8274946.1"/>
    <property type="molecule type" value="Genomic_DNA"/>
</dbReference>
<sequence length="279" mass="31188">MRNRELGALLRRYREDRNLTAVQVARDVGLSPAAISRLETAARSSPRSGAPNVRALCSYYGLDDRTTERLVQLAKEGSQPGWWQRYDLESPTATYLDLETAAVSIDNFEMAVAPGLLQTHDYAREVIAPLRRHFTADQLAETVESRIQRQRILTGENPPRFHAIIDETIVHRIVGGSAVLREQMLHIRQLATELPHVSVQILPFSAGVNPGLDGPFSVLDFAEDLLPPVIYTEGQLGQIFEDEPAEVTRIRRAFDALAGIALDPESSLRMIDERIRDLS</sequence>
<dbReference type="Pfam" id="PF13560">
    <property type="entry name" value="HTH_31"/>
    <property type="match status" value="1"/>
</dbReference>
<dbReference type="InterPro" id="IPR001387">
    <property type="entry name" value="Cro/C1-type_HTH"/>
</dbReference>
<evidence type="ECO:0000259" key="1">
    <source>
        <dbReference type="PROSITE" id="PS50943"/>
    </source>
</evidence>
<dbReference type="InterPro" id="IPR010982">
    <property type="entry name" value="Lambda_DNA-bd_dom_sf"/>
</dbReference>
<comment type="caution">
    <text evidence="2">The sequence shown here is derived from an EMBL/GenBank/DDBJ whole genome shotgun (WGS) entry which is preliminary data.</text>
</comment>
<dbReference type="PROSITE" id="PS50943">
    <property type="entry name" value="HTH_CROC1"/>
    <property type="match status" value="1"/>
</dbReference>
<dbReference type="InterPro" id="IPR043917">
    <property type="entry name" value="DUF5753"/>
</dbReference>
<dbReference type="SMART" id="SM00530">
    <property type="entry name" value="HTH_XRE"/>
    <property type="match status" value="1"/>
</dbReference>
<name>A0ABT1DZC1_9ACTN</name>
<keyword evidence="3" id="KW-1185">Reference proteome</keyword>
<reference evidence="2 3" key="1">
    <citation type="submission" date="2022-06" db="EMBL/GenBank/DDBJ databases">
        <title>New Species of the Genus Actinoplanes, ActinopZanes ferrugineus.</title>
        <authorList>
            <person name="Ding P."/>
        </authorList>
    </citation>
    <scope>NUCLEOTIDE SEQUENCE [LARGE SCALE GENOMIC DNA]</scope>
    <source>
        <strain evidence="2 3">TRM88003</strain>
    </source>
</reference>
<dbReference type="Pfam" id="PF19054">
    <property type="entry name" value="DUF5753"/>
    <property type="match status" value="1"/>
</dbReference>
<evidence type="ECO:0000313" key="2">
    <source>
        <dbReference type="EMBL" id="MCO8274946.1"/>
    </source>
</evidence>
<dbReference type="SUPFAM" id="SSF47413">
    <property type="entry name" value="lambda repressor-like DNA-binding domains"/>
    <property type="match status" value="1"/>
</dbReference>
<gene>
    <name evidence="2" type="ORF">M1L60_30630</name>
</gene>
<evidence type="ECO:0000313" key="3">
    <source>
        <dbReference type="Proteomes" id="UP001523369"/>
    </source>
</evidence>
<proteinExistence type="predicted"/>
<feature type="domain" description="HTH cro/C1-type" evidence="1">
    <location>
        <begin position="10"/>
        <end position="46"/>
    </location>
</feature>
<protein>
    <submittedName>
        <fullName evidence="2">Helix-turn-helix domain-containing protein</fullName>
    </submittedName>
</protein>
<dbReference type="RefSeq" id="WP_253241013.1">
    <property type="nucleotide sequence ID" value="NZ_JAMYJR010000033.1"/>
</dbReference>
<dbReference type="CDD" id="cd00093">
    <property type="entry name" value="HTH_XRE"/>
    <property type="match status" value="1"/>
</dbReference>
<organism evidence="2 3">
    <name type="scientific">Paractinoplanes aksuensis</name>
    <dbReference type="NCBI Taxonomy" id="2939490"/>
    <lineage>
        <taxon>Bacteria</taxon>
        <taxon>Bacillati</taxon>
        <taxon>Actinomycetota</taxon>
        <taxon>Actinomycetes</taxon>
        <taxon>Micromonosporales</taxon>
        <taxon>Micromonosporaceae</taxon>
        <taxon>Paractinoplanes</taxon>
    </lineage>
</organism>